<evidence type="ECO:0000313" key="2">
    <source>
        <dbReference type="Proteomes" id="UP000028703"/>
    </source>
</evidence>
<dbReference type="InterPro" id="IPR019587">
    <property type="entry name" value="Polyketide_cyclase/dehydratase"/>
</dbReference>
<dbReference type="Pfam" id="PF10604">
    <property type="entry name" value="Polyketide_cyc2"/>
    <property type="match status" value="1"/>
</dbReference>
<comment type="caution">
    <text evidence="1">The sequence shown here is derived from an EMBL/GenBank/DDBJ whole genome shotgun (WGS) entry which is preliminary data.</text>
</comment>
<dbReference type="STRING" id="421531.IX38_18075"/>
<dbReference type="InterPro" id="IPR023393">
    <property type="entry name" value="START-like_dom_sf"/>
</dbReference>
<dbReference type="OrthoDB" id="9810827at2"/>
<keyword evidence="2" id="KW-1185">Reference proteome</keyword>
<reference evidence="1 2" key="1">
    <citation type="submission" date="2014-07" db="EMBL/GenBank/DDBJ databases">
        <title>Genome of Chryseobacterium luteum DSM 18605.</title>
        <authorList>
            <person name="Stropko S.J."/>
            <person name="Pipes S.E."/>
            <person name="Newman J.D."/>
        </authorList>
    </citation>
    <scope>NUCLEOTIDE SEQUENCE [LARGE SCALE GENOMIC DNA]</scope>
    <source>
        <strain evidence="1 2">DSM 18605</strain>
    </source>
</reference>
<organism evidence="1 2">
    <name type="scientific">Chryseobacterium luteum</name>
    <dbReference type="NCBI Taxonomy" id="421531"/>
    <lineage>
        <taxon>Bacteria</taxon>
        <taxon>Pseudomonadati</taxon>
        <taxon>Bacteroidota</taxon>
        <taxon>Flavobacteriia</taxon>
        <taxon>Flavobacteriales</taxon>
        <taxon>Weeksellaceae</taxon>
        <taxon>Chryseobacterium group</taxon>
        <taxon>Chryseobacterium</taxon>
    </lineage>
</organism>
<name>A0A085Z6E7_9FLAO</name>
<dbReference type="EMBL" id="JPRO01000019">
    <property type="protein sequence ID" value="KFF00011.1"/>
    <property type="molecule type" value="Genomic_DNA"/>
</dbReference>
<gene>
    <name evidence="1" type="ORF">IX38_18075</name>
</gene>
<dbReference type="Gene3D" id="3.30.530.20">
    <property type="match status" value="1"/>
</dbReference>
<dbReference type="Proteomes" id="UP000028703">
    <property type="component" value="Unassembled WGS sequence"/>
</dbReference>
<dbReference type="RefSeq" id="WP_034707069.1">
    <property type="nucleotide sequence ID" value="NZ_JPRO01000019.1"/>
</dbReference>
<evidence type="ECO:0000313" key="1">
    <source>
        <dbReference type="EMBL" id="KFF00011.1"/>
    </source>
</evidence>
<proteinExistence type="predicted"/>
<dbReference type="eggNOG" id="COG3832">
    <property type="taxonomic scope" value="Bacteria"/>
</dbReference>
<dbReference type="AlphaFoldDB" id="A0A085Z6E7"/>
<protein>
    <recommendedName>
        <fullName evidence="3">Polyketide cyclase/dehydrase</fullName>
    </recommendedName>
</protein>
<evidence type="ECO:0008006" key="3">
    <source>
        <dbReference type="Google" id="ProtNLM"/>
    </source>
</evidence>
<sequence length="177" mass="19698">MVRKILYITIAVLVAVTTLIAGLEIFSSYPNEAIVYNTEAPVQSVKSVIVHASAKKTWTIMSDVNQWETWESDNKNPVLKGAFKSGNSFTWKSNGLSIHSTIKIAEPYSKIAWSGPAFGCFAIHIWTFTQLPNGNTRVDVRESMEGWLVSVMTHTFQTGLDASLDKWLSALKSRAEK</sequence>
<dbReference type="SUPFAM" id="SSF55961">
    <property type="entry name" value="Bet v1-like"/>
    <property type="match status" value="1"/>
</dbReference>
<accession>A0A085Z6E7</accession>